<dbReference type="InterPro" id="IPR016164">
    <property type="entry name" value="FAD-linked_Oxase-like_C"/>
</dbReference>
<evidence type="ECO:0000259" key="11">
    <source>
        <dbReference type="PROSITE" id="PS51387"/>
    </source>
</evidence>
<organism evidence="12 13">
    <name type="scientific">Carnegiea gigantea</name>
    <dbReference type="NCBI Taxonomy" id="171969"/>
    <lineage>
        <taxon>Eukaryota</taxon>
        <taxon>Viridiplantae</taxon>
        <taxon>Streptophyta</taxon>
        <taxon>Embryophyta</taxon>
        <taxon>Tracheophyta</taxon>
        <taxon>Spermatophyta</taxon>
        <taxon>Magnoliopsida</taxon>
        <taxon>eudicotyledons</taxon>
        <taxon>Gunneridae</taxon>
        <taxon>Pentapetalae</taxon>
        <taxon>Caryophyllales</taxon>
        <taxon>Cactineae</taxon>
        <taxon>Cactaceae</taxon>
        <taxon>Cactoideae</taxon>
        <taxon>Echinocereeae</taxon>
        <taxon>Carnegiea</taxon>
    </lineage>
</organism>
<dbReference type="SUPFAM" id="SSF55103">
    <property type="entry name" value="FAD-linked oxidases, C-terminal domain"/>
    <property type="match status" value="1"/>
</dbReference>
<feature type="domain" description="FAD-binding PCMH-type" evidence="11">
    <location>
        <begin position="59"/>
        <end position="241"/>
    </location>
</feature>
<sequence length="542" mass="60921">MATTNLLLLLLIPLASTATYRLILTAGLTLGPGSGLSLLKLSTDPEDINAASVDFGRLARSEPAAVFRAESAQEVAEVVRAGYGQGFAVSARGHGHSINGQAAPTVEGVVVELGRRGEEREMESGPSRPKVNVEREYVDVWGGELWVDVLRSTLEYGLAPKSWTDYLYLTVGGTLSNAGISGQAFNHGPQISNVYELDVVTGKGEMMRCSEEENSELFHAVLGGLGQFGIITRARIALEPAPQRDTRLVRWIRVLYSNFTAFTKDQEYLISLHEKPAKEKFDYVEGFVIVDDGLINNWRSSFFSPRNPVKISSLGANNNGGVLYCLEITKNYFDSSADSIDQDIEALLKKLEFIPSSVFTTDVSYVDFLDRVHKAELKLRSKGLWEVPHPWLNLFVPKSRIADFDEGVFKGILGNKKTSGPILIYPMNKRKWDNRTSVVTPDEDVFYLVALLRSALENGEKTQSLQYLIDHNQKILKFCKERKIAMKQYLPHYTTQHEWKDHFGDRWDQFYKMKMQFDPKHILATGQRIFKPMVDVDDIALR</sequence>
<comment type="catalytic activity">
    <reaction evidence="9">
        <text>N(6)-dimethylallyladenine + A + H2O = 3-methyl-2-butenal + adenine + AH2</text>
        <dbReference type="Rhea" id="RHEA:13625"/>
        <dbReference type="ChEBI" id="CHEBI:13193"/>
        <dbReference type="ChEBI" id="CHEBI:15377"/>
        <dbReference type="ChEBI" id="CHEBI:15825"/>
        <dbReference type="ChEBI" id="CHEBI:16708"/>
        <dbReference type="ChEBI" id="CHEBI:17499"/>
        <dbReference type="ChEBI" id="CHEBI:17660"/>
        <dbReference type="EC" id="1.5.99.12"/>
    </reaction>
</comment>
<dbReference type="Proteomes" id="UP001153076">
    <property type="component" value="Unassembled WGS sequence"/>
</dbReference>
<dbReference type="InterPro" id="IPR050432">
    <property type="entry name" value="FAD-linked_Oxidoreductases_BP"/>
</dbReference>
<reference evidence="12" key="1">
    <citation type="submission" date="2022-04" db="EMBL/GenBank/DDBJ databases">
        <title>Carnegiea gigantea Genome sequencing and assembly v2.</title>
        <authorList>
            <person name="Copetti D."/>
            <person name="Sanderson M.J."/>
            <person name="Burquez A."/>
            <person name="Wojciechowski M.F."/>
        </authorList>
    </citation>
    <scope>NUCLEOTIDE SEQUENCE</scope>
    <source>
        <strain evidence="12">SGP5-SGP5p</strain>
        <tissue evidence="12">Aerial part</tissue>
    </source>
</reference>
<evidence type="ECO:0000256" key="4">
    <source>
        <dbReference type="ARBA" id="ARBA00022630"/>
    </source>
</evidence>
<feature type="signal peptide" evidence="10">
    <location>
        <begin position="1"/>
        <end position="17"/>
    </location>
</feature>
<dbReference type="SUPFAM" id="SSF56176">
    <property type="entry name" value="FAD-binding/transporter-associated domain-like"/>
    <property type="match status" value="1"/>
</dbReference>
<dbReference type="PANTHER" id="PTHR13878:SF102">
    <property type="entry name" value="CYTOKININ DEHYDROGENASE 5"/>
    <property type="match status" value="1"/>
</dbReference>
<dbReference type="GO" id="GO:0019139">
    <property type="term" value="F:cytokinin dehydrogenase activity"/>
    <property type="evidence" value="ECO:0007669"/>
    <property type="project" value="UniProtKB-EC"/>
</dbReference>
<feature type="chain" id="PRO_5040500367" description="cytokinin dehydrogenase" evidence="10">
    <location>
        <begin position="18"/>
        <end position="542"/>
    </location>
</feature>
<dbReference type="Gene3D" id="3.30.43.10">
    <property type="entry name" value="Uridine Diphospho-n-acetylenolpyruvylglucosamine Reductase, domain 2"/>
    <property type="match status" value="1"/>
</dbReference>
<dbReference type="InterPro" id="IPR036318">
    <property type="entry name" value="FAD-bd_PCMH-like_sf"/>
</dbReference>
<dbReference type="AlphaFoldDB" id="A0A9Q1KGT3"/>
<dbReference type="Gene3D" id="3.40.462.10">
    <property type="entry name" value="FAD-linked oxidases, C-terminal domain"/>
    <property type="match status" value="1"/>
</dbReference>
<evidence type="ECO:0000256" key="5">
    <source>
        <dbReference type="ARBA" id="ARBA00022729"/>
    </source>
</evidence>
<evidence type="ECO:0000256" key="7">
    <source>
        <dbReference type="ARBA" id="ARBA00023002"/>
    </source>
</evidence>
<evidence type="ECO:0000256" key="2">
    <source>
        <dbReference type="ARBA" id="ARBA00005466"/>
    </source>
</evidence>
<dbReference type="InterPro" id="IPR016167">
    <property type="entry name" value="FAD-bd_PCMH_sub1"/>
</dbReference>
<evidence type="ECO:0000313" key="12">
    <source>
        <dbReference type="EMBL" id="KAJ8442578.1"/>
    </source>
</evidence>
<dbReference type="InterPro" id="IPR006094">
    <property type="entry name" value="Oxid_FAD_bind_N"/>
</dbReference>
<dbReference type="InterPro" id="IPR016166">
    <property type="entry name" value="FAD-bd_PCMH"/>
</dbReference>
<dbReference type="InterPro" id="IPR006093">
    <property type="entry name" value="Oxy_OxRdtase_FAD_BS"/>
</dbReference>
<dbReference type="Pfam" id="PF01565">
    <property type="entry name" value="FAD_binding_4"/>
    <property type="match status" value="1"/>
</dbReference>
<proteinExistence type="inferred from homology"/>
<dbReference type="InterPro" id="IPR015345">
    <property type="entry name" value="Cytokinin_DH_FAD/cytokin-bd"/>
</dbReference>
<name>A0A9Q1KGT3_9CARY</name>
<keyword evidence="5 10" id="KW-0732">Signal</keyword>
<evidence type="ECO:0000256" key="6">
    <source>
        <dbReference type="ARBA" id="ARBA00022827"/>
    </source>
</evidence>
<dbReference type="OrthoDB" id="415825at2759"/>
<dbReference type="GO" id="GO:0071949">
    <property type="term" value="F:FAD binding"/>
    <property type="evidence" value="ECO:0007669"/>
    <property type="project" value="InterPro"/>
</dbReference>
<accession>A0A9Q1KGT3</accession>
<dbReference type="PROSITE" id="PS51387">
    <property type="entry name" value="FAD_PCMH"/>
    <property type="match status" value="1"/>
</dbReference>
<dbReference type="EMBL" id="JAKOGI010000139">
    <property type="protein sequence ID" value="KAJ8442578.1"/>
    <property type="molecule type" value="Genomic_DNA"/>
</dbReference>
<dbReference type="InterPro" id="IPR016169">
    <property type="entry name" value="FAD-bd_PCMH_sub2"/>
</dbReference>
<keyword evidence="4" id="KW-0285">Flavoprotein</keyword>
<dbReference type="Gene3D" id="3.30.465.10">
    <property type="match status" value="1"/>
</dbReference>
<dbReference type="PANTHER" id="PTHR13878">
    <property type="entry name" value="GULONOLACTONE OXIDASE"/>
    <property type="match status" value="1"/>
</dbReference>
<keyword evidence="7" id="KW-0560">Oxidoreductase</keyword>
<evidence type="ECO:0000256" key="10">
    <source>
        <dbReference type="SAM" id="SignalP"/>
    </source>
</evidence>
<keyword evidence="8" id="KW-0325">Glycoprotein</keyword>
<evidence type="ECO:0000313" key="13">
    <source>
        <dbReference type="Proteomes" id="UP001153076"/>
    </source>
</evidence>
<dbReference type="PROSITE" id="PS00862">
    <property type="entry name" value="OX2_COVAL_FAD"/>
    <property type="match status" value="1"/>
</dbReference>
<comment type="caution">
    <text evidence="12">The sequence shown here is derived from an EMBL/GenBank/DDBJ whole genome shotgun (WGS) entry which is preliminary data.</text>
</comment>
<evidence type="ECO:0000256" key="3">
    <source>
        <dbReference type="ARBA" id="ARBA00011928"/>
    </source>
</evidence>
<evidence type="ECO:0000256" key="8">
    <source>
        <dbReference type="ARBA" id="ARBA00023180"/>
    </source>
</evidence>
<dbReference type="FunFam" id="3.30.465.10:FF:000021">
    <property type="entry name" value="Cytokinin dehydrogenase 1"/>
    <property type="match status" value="1"/>
</dbReference>
<protein>
    <recommendedName>
        <fullName evidence="3">cytokinin dehydrogenase</fullName>
        <ecNumber evidence="3">1.5.99.12</ecNumber>
    </recommendedName>
</protein>
<dbReference type="FunFam" id="3.40.462.10:FF:000001">
    <property type="entry name" value="Cytokinin dehydrogenase 2"/>
    <property type="match status" value="1"/>
</dbReference>
<dbReference type="EC" id="1.5.99.12" evidence="3"/>
<evidence type="ECO:0000256" key="1">
    <source>
        <dbReference type="ARBA" id="ARBA00001974"/>
    </source>
</evidence>
<comment type="cofactor">
    <cofactor evidence="1">
        <name>FAD</name>
        <dbReference type="ChEBI" id="CHEBI:57692"/>
    </cofactor>
</comment>
<dbReference type="GO" id="GO:0009690">
    <property type="term" value="P:cytokinin metabolic process"/>
    <property type="evidence" value="ECO:0007669"/>
    <property type="project" value="InterPro"/>
</dbReference>
<keyword evidence="6" id="KW-0274">FAD</keyword>
<evidence type="ECO:0000256" key="9">
    <source>
        <dbReference type="ARBA" id="ARBA00048224"/>
    </source>
</evidence>
<dbReference type="Pfam" id="PF09265">
    <property type="entry name" value="Cytokin-bind"/>
    <property type="match status" value="1"/>
</dbReference>
<keyword evidence="13" id="KW-1185">Reference proteome</keyword>
<gene>
    <name evidence="12" type="ORF">Cgig2_026520</name>
</gene>
<dbReference type="InterPro" id="IPR016170">
    <property type="entry name" value="Cytok_DH_C_sf"/>
</dbReference>
<comment type="similarity">
    <text evidence="2">Belongs to the oxygen-dependent FAD-linked oxidoreductase family.</text>
</comment>